<dbReference type="RefSeq" id="WP_315878794.1">
    <property type="nucleotide sequence ID" value="NZ_JAWCTQ010000019.1"/>
</dbReference>
<evidence type="ECO:0000313" key="1">
    <source>
        <dbReference type="EMBL" id="MDT9683724.1"/>
    </source>
</evidence>
<sequence length="118" mass="12290">MSTSPLLSAPLSQLPALNGERFADALAPEAAVRQVELGNGLWAIERSGGTTQLLYIHNPTDQPQSFRPAAVFGDDATPLFLSGAISTAGEEGAGLTVQLAPQGDVWLACTDPTNKETV</sequence>
<proteinExistence type="predicted"/>
<dbReference type="EMBL" id="JAWCTQ010000019">
    <property type="protein sequence ID" value="MDT9683724.1"/>
    <property type="molecule type" value="Genomic_DNA"/>
</dbReference>
<protein>
    <submittedName>
        <fullName evidence="1">Uncharacterized protein</fullName>
    </submittedName>
</protein>
<name>A0ABU3QLU1_9ACTN</name>
<reference evidence="1 2" key="1">
    <citation type="submission" date="2023-09" db="EMBL/GenBank/DDBJ databases">
        <title>Streptomyces sp. nov.: A antagonism against Alternaria gaisen Producing Streptochlin, Isolated from Tamarix root soil.</title>
        <authorList>
            <person name="Chen Y."/>
        </authorList>
    </citation>
    <scope>NUCLEOTIDE SEQUENCE [LARGE SCALE GENOMIC DNA]</scope>
    <source>
        <strain evidence="1 2">TRM76323</strain>
    </source>
</reference>
<gene>
    <name evidence="1" type="ORF">RND61_16885</name>
</gene>
<dbReference type="Proteomes" id="UP001250181">
    <property type="component" value="Unassembled WGS sequence"/>
</dbReference>
<comment type="caution">
    <text evidence="1">The sequence shown here is derived from an EMBL/GenBank/DDBJ whole genome shotgun (WGS) entry which is preliminary data.</text>
</comment>
<keyword evidence="2" id="KW-1185">Reference proteome</keyword>
<organism evidence="1 2">
    <name type="scientific">Streptomyces tamarix</name>
    <dbReference type="NCBI Taxonomy" id="3078565"/>
    <lineage>
        <taxon>Bacteria</taxon>
        <taxon>Bacillati</taxon>
        <taxon>Actinomycetota</taxon>
        <taxon>Actinomycetes</taxon>
        <taxon>Kitasatosporales</taxon>
        <taxon>Streptomycetaceae</taxon>
        <taxon>Streptomyces</taxon>
    </lineage>
</organism>
<accession>A0ABU3QLU1</accession>
<evidence type="ECO:0000313" key="2">
    <source>
        <dbReference type="Proteomes" id="UP001250181"/>
    </source>
</evidence>